<evidence type="ECO:0000313" key="2">
    <source>
        <dbReference type="Proteomes" id="UP000467841"/>
    </source>
</evidence>
<dbReference type="EMBL" id="CACVBM020001163">
    <property type="protein sequence ID" value="CAA7036534.1"/>
    <property type="molecule type" value="Genomic_DNA"/>
</dbReference>
<dbReference type="InterPro" id="IPR012337">
    <property type="entry name" value="RNaseH-like_sf"/>
</dbReference>
<gene>
    <name evidence="1" type="ORF">MERR_LOCUS23769</name>
</gene>
<dbReference type="AlphaFoldDB" id="A0A6D2JGM5"/>
<accession>A0A6D2JGM5</accession>
<evidence type="ECO:0000313" key="1">
    <source>
        <dbReference type="EMBL" id="CAA7036534.1"/>
    </source>
</evidence>
<comment type="caution">
    <text evidence="1">The sequence shown here is derived from an EMBL/GenBank/DDBJ whole genome shotgun (WGS) entry which is preliminary data.</text>
</comment>
<name>A0A6D2JGM5_9BRAS</name>
<proteinExistence type="predicted"/>
<dbReference type="PANTHER" id="PTHR32166:SF122">
    <property type="entry name" value="OS09G0499600 PROTEIN"/>
    <property type="match status" value="1"/>
</dbReference>
<dbReference type="PANTHER" id="PTHR32166">
    <property type="entry name" value="OSJNBA0013A04.12 PROTEIN"/>
    <property type="match status" value="1"/>
</dbReference>
<keyword evidence="2" id="KW-1185">Reference proteome</keyword>
<dbReference type="OrthoDB" id="2012664at2759"/>
<reference evidence="1" key="1">
    <citation type="submission" date="2020-01" db="EMBL/GenBank/DDBJ databases">
        <authorList>
            <person name="Mishra B."/>
        </authorList>
    </citation>
    <scope>NUCLEOTIDE SEQUENCE [LARGE SCALE GENOMIC DNA]</scope>
</reference>
<dbReference type="SUPFAM" id="SSF53098">
    <property type="entry name" value="Ribonuclease H-like"/>
    <property type="match status" value="1"/>
</dbReference>
<dbReference type="Proteomes" id="UP000467841">
    <property type="component" value="Unassembled WGS sequence"/>
</dbReference>
<organism evidence="1 2">
    <name type="scientific">Microthlaspi erraticum</name>
    <dbReference type="NCBI Taxonomy" id="1685480"/>
    <lineage>
        <taxon>Eukaryota</taxon>
        <taxon>Viridiplantae</taxon>
        <taxon>Streptophyta</taxon>
        <taxon>Embryophyta</taxon>
        <taxon>Tracheophyta</taxon>
        <taxon>Spermatophyta</taxon>
        <taxon>Magnoliopsida</taxon>
        <taxon>eudicotyledons</taxon>
        <taxon>Gunneridae</taxon>
        <taxon>Pentapetalae</taxon>
        <taxon>rosids</taxon>
        <taxon>malvids</taxon>
        <taxon>Brassicales</taxon>
        <taxon>Brassicaceae</taxon>
        <taxon>Coluteocarpeae</taxon>
        <taxon>Microthlaspi</taxon>
    </lineage>
</organism>
<sequence>MLEDVGKLPQVTSVLKKCIFMNGYIYVHVPLVTMMRKFTNKAKLYRPAVTRFATCFITLAQYHKQQNNLRKMVTSEEWESLKWSKEAGGKKVKTYILQESFWKNVVYALKLPGPIVEALRKVDGDRKPAM</sequence>
<protein>
    <submittedName>
        <fullName evidence="1">Uncharacterized protein</fullName>
    </submittedName>
</protein>